<dbReference type="Proteomes" id="UP000249789">
    <property type="component" value="Unassembled WGS sequence"/>
</dbReference>
<name>A0A8G1S278_9EURO</name>
<gene>
    <name evidence="3" type="ORF">BO72DRAFT_491669</name>
</gene>
<feature type="chain" id="PRO_5034292466" evidence="2">
    <location>
        <begin position="18"/>
        <end position="162"/>
    </location>
</feature>
<reference evidence="3 4" key="1">
    <citation type="submission" date="2018-02" db="EMBL/GenBank/DDBJ databases">
        <title>The genomes of Aspergillus section Nigri reveals drivers in fungal speciation.</title>
        <authorList>
            <consortium name="DOE Joint Genome Institute"/>
            <person name="Vesth T.C."/>
            <person name="Nybo J."/>
            <person name="Theobald S."/>
            <person name="Brandl J."/>
            <person name="Frisvad J.C."/>
            <person name="Nielsen K.F."/>
            <person name="Lyhne E.K."/>
            <person name="Kogle M.E."/>
            <person name="Kuo A."/>
            <person name="Riley R."/>
            <person name="Clum A."/>
            <person name="Nolan M."/>
            <person name="Lipzen A."/>
            <person name="Salamov A."/>
            <person name="Henrissat B."/>
            <person name="Wiebenga A."/>
            <person name="De vries R.P."/>
            <person name="Grigoriev I.V."/>
            <person name="Mortensen U.H."/>
            <person name="Andersen M.R."/>
            <person name="Baker S.E."/>
        </authorList>
    </citation>
    <scope>NUCLEOTIDE SEQUENCE [LARGE SCALE GENOMIC DNA]</scope>
    <source>
        <strain evidence="3 4">CBS 313.89</strain>
    </source>
</reference>
<evidence type="ECO:0000256" key="2">
    <source>
        <dbReference type="SAM" id="SignalP"/>
    </source>
</evidence>
<organism evidence="3 4">
    <name type="scientific">Aspergillus fijiensis CBS 313.89</name>
    <dbReference type="NCBI Taxonomy" id="1448319"/>
    <lineage>
        <taxon>Eukaryota</taxon>
        <taxon>Fungi</taxon>
        <taxon>Dikarya</taxon>
        <taxon>Ascomycota</taxon>
        <taxon>Pezizomycotina</taxon>
        <taxon>Eurotiomycetes</taxon>
        <taxon>Eurotiomycetidae</taxon>
        <taxon>Eurotiales</taxon>
        <taxon>Aspergillaceae</taxon>
        <taxon>Aspergillus</taxon>
    </lineage>
</organism>
<protein>
    <submittedName>
        <fullName evidence="3">Uncharacterized protein</fullName>
    </submittedName>
</protein>
<proteinExistence type="predicted"/>
<dbReference type="AlphaFoldDB" id="A0A8G1S278"/>
<feature type="compositionally biased region" description="Low complexity" evidence="1">
    <location>
        <begin position="75"/>
        <end position="90"/>
    </location>
</feature>
<dbReference type="EMBL" id="KZ824623">
    <property type="protein sequence ID" value="RAK82045.1"/>
    <property type="molecule type" value="Genomic_DNA"/>
</dbReference>
<feature type="region of interest" description="Disordered" evidence="1">
    <location>
        <begin position="72"/>
        <end position="101"/>
    </location>
</feature>
<dbReference type="VEuPathDB" id="FungiDB:BO72DRAFT_491669"/>
<evidence type="ECO:0000313" key="3">
    <source>
        <dbReference type="EMBL" id="RAK82045.1"/>
    </source>
</evidence>
<evidence type="ECO:0000313" key="4">
    <source>
        <dbReference type="Proteomes" id="UP000249789"/>
    </source>
</evidence>
<accession>A0A8G1S278</accession>
<dbReference type="RefSeq" id="XP_040806055.1">
    <property type="nucleotide sequence ID" value="XM_040948206.1"/>
</dbReference>
<keyword evidence="4" id="KW-1185">Reference proteome</keyword>
<feature type="signal peptide" evidence="2">
    <location>
        <begin position="1"/>
        <end position="17"/>
    </location>
</feature>
<evidence type="ECO:0000256" key="1">
    <source>
        <dbReference type="SAM" id="MobiDB-lite"/>
    </source>
</evidence>
<sequence length="162" mass="18382">MVLHFLATVAKLLVSEAAERPLLMVEDRFERKGKWKHAQRLRRKHYEWNRDPRDNEMTEDLIRTDHRIPHAALQAEPSPSNASSAEAMSPKPATEERCADEHEKKVWYEERQKAGTSLNGSEIIVPPWEDVVVVIAAAVRDLDASTPSKSAKMILEATFIAS</sequence>
<dbReference type="GeneID" id="63865539"/>
<keyword evidence="2" id="KW-0732">Signal</keyword>